<name>A0ABR3F9A5_9AGAR</name>
<comment type="caution">
    <text evidence="4">The sequence shown here is derived from an EMBL/GenBank/DDBJ whole genome shotgun (WGS) entry which is preliminary data.</text>
</comment>
<dbReference type="Proteomes" id="UP001465976">
    <property type="component" value="Unassembled WGS sequence"/>
</dbReference>
<dbReference type="InterPro" id="IPR026992">
    <property type="entry name" value="DIOX_N"/>
</dbReference>
<keyword evidence="5" id="KW-1185">Reference proteome</keyword>
<feature type="region of interest" description="Disordered" evidence="1">
    <location>
        <begin position="1"/>
        <end position="23"/>
    </location>
</feature>
<proteinExistence type="predicted"/>
<dbReference type="EMBL" id="JBAHYK010000709">
    <property type="protein sequence ID" value="KAL0571836.1"/>
    <property type="molecule type" value="Genomic_DNA"/>
</dbReference>
<dbReference type="PRINTS" id="PR00682">
    <property type="entry name" value="IPNSYNTHASE"/>
</dbReference>
<dbReference type="SUPFAM" id="SSF51197">
    <property type="entry name" value="Clavaminate synthase-like"/>
    <property type="match status" value="1"/>
</dbReference>
<feature type="domain" description="Isopenicillin N synthase-like Fe(2+) 2OG dioxygenase" evidence="2">
    <location>
        <begin position="195"/>
        <end position="283"/>
    </location>
</feature>
<protein>
    <recommendedName>
        <fullName evidence="6">Clavaminate synthase-like protein</fullName>
    </recommendedName>
</protein>
<accession>A0ABR3F9A5</accession>
<gene>
    <name evidence="4" type="ORF">V5O48_010132</name>
</gene>
<dbReference type="InterPro" id="IPR027443">
    <property type="entry name" value="IPNS-like_sf"/>
</dbReference>
<dbReference type="Gene3D" id="2.60.120.330">
    <property type="entry name" value="B-lactam Antibiotic, Isopenicillin N Synthase, Chain"/>
    <property type="match status" value="1"/>
</dbReference>
<dbReference type="Pfam" id="PF03171">
    <property type="entry name" value="2OG-FeII_Oxy"/>
    <property type="match status" value="1"/>
</dbReference>
<evidence type="ECO:0000313" key="5">
    <source>
        <dbReference type="Proteomes" id="UP001465976"/>
    </source>
</evidence>
<dbReference type="PANTHER" id="PTHR47990">
    <property type="entry name" value="2-OXOGLUTARATE (2OG) AND FE(II)-DEPENDENT OXYGENASE SUPERFAMILY PROTEIN-RELATED"/>
    <property type="match status" value="1"/>
</dbReference>
<evidence type="ECO:0008006" key="6">
    <source>
        <dbReference type="Google" id="ProtNLM"/>
    </source>
</evidence>
<feature type="domain" description="Non-haem dioxygenase N-terminal" evidence="3">
    <location>
        <begin position="32"/>
        <end position="135"/>
    </location>
</feature>
<dbReference type="Pfam" id="PF14226">
    <property type="entry name" value="DIOX_N"/>
    <property type="match status" value="1"/>
</dbReference>
<reference evidence="4 5" key="1">
    <citation type="submission" date="2024-02" db="EMBL/GenBank/DDBJ databases">
        <title>A draft genome for the cacao thread blight pathogen Marasmius crinis-equi.</title>
        <authorList>
            <person name="Cohen S.P."/>
            <person name="Baruah I.K."/>
            <person name="Amoako-Attah I."/>
            <person name="Bukari Y."/>
            <person name="Meinhardt L.W."/>
            <person name="Bailey B.A."/>
        </authorList>
    </citation>
    <scope>NUCLEOTIDE SEQUENCE [LARGE SCALE GENOMIC DNA]</scope>
    <source>
        <strain evidence="4 5">GH-76</strain>
    </source>
</reference>
<evidence type="ECO:0000256" key="1">
    <source>
        <dbReference type="SAM" id="MobiDB-lite"/>
    </source>
</evidence>
<evidence type="ECO:0000259" key="2">
    <source>
        <dbReference type="Pfam" id="PF03171"/>
    </source>
</evidence>
<evidence type="ECO:0000313" key="4">
    <source>
        <dbReference type="EMBL" id="KAL0571836.1"/>
    </source>
</evidence>
<dbReference type="InterPro" id="IPR044861">
    <property type="entry name" value="IPNS-like_FE2OG_OXY"/>
</dbReference>
<evidence type="ECO:0000259" key="3">
    <source>
        <dbReference type="Pfam" id="PF14226"/>
    </source>
</evidence>
<dbReference type="InterPro" id="IPR050231">
    <property type="entry name" value="Iron_ascorbate_oxido_reductase"/>
</dbReference>
<sequence>MNGNHIDVAALPPVPHYTPAQPTKEPLDFADLPIIDLAQARTNPTAAAAEVREAMSTKGFLYIVNHGNTTSQMERLFDIANVPFAQVPEEEKKQFDSKPHETGSFQGYKLRQYWHIEGGVRDQVESYNINRNVNRRTHPEALHPYIHEVDAFARHNHFEVANAILRLLALGLELPEETFVEMHDWEKVSEPFVRFMKYYPRSEEDEAKTKGVWFKGHTDFGSITLLYSQPVSALQILCQDGKWRWVRHIENAIIVNAGDALEFLSGGVYKATIHRVVQPPSDQRNVTRLGVYYFNLFDDDVKLAPLTSSPIVQQHRLQTTQAKRFEDDPEKAPTQKDWRLGRTLAYGNTKNQAEMKEGGLQGESKVQEEVVAGVVVRHYN</sequence>
<organism evidence="4 5">
    <name type="scientific">Marasmius crinis-equi</name>
    <dbReference type="NCBI Taxonomy" id="585013"/>
    <lineage>
        <taxon>Eukaryota</taxon>
        <taxon>Fungi</taxon>
        <taxon>Dikarya</taxon>
        <taxon>Basidiomycota</taxon>
        <taxon>Agaricomycotina</taxon>
        <taxon>Agaricomycetes</taxon>
        <taxon>Agaricomycetidae</taxon>
        <taxon>Agaricales</taxon>
        <taxon>Marasmiineae</taxon>
        <taxon>Marasmiaceae</taxon>
        <taxon>Marasmius</taxon>
    </lineage>
</organism>